<dbReference type="Gene3D" id="1.10.1200.10">
    <property type="entry name" value="ACP-like"/>
    <property type="match status" value="1"/>
</dbReference>
<dbReference type="CDD" id="cd05930">
    <property type="entry name" value="A_NRPS"/>
    <property type="match status" value="1"/>
</dbReference>
<protein>
    <recommendedName>
        <fullName evidence="2">Carrier domain-containing protein</fullName>
    </recommendedName>
</protein>
<evidence type="ECO:0000259" key="2">
    <source>
        <dbReference type="PROSITE" id="PS50075"/>
    </source>
</evidence>
<dbReference type="InterPro" id="IPR025110">
    <property type="entry name" value="AMP-bd_C"/>
</dbReference>
<dbReference type="Pfam" id="PF00550">
    <property type="entry name" value="PP-binding"/>
    <property type="match status" value="1"/>
</dbReference>
<dbReference type="Proteomes" id="UP001501470">
    <property type="component" value="Unassembled WGS sequence"/>
</dbReference>
<dbReference type="RefSeq" id="WP_344506616.1">
    <property type="nucleotide sequence ID" value="NZ_BAAAQD010000015.1"/>
</dbReference>
<dbReference type="SUPFAM" id="SSF56801">
    <property type="entry name" value="Acetyl-CoA synthetase-like"/>
    <property type="match status" value="1"/>
</dbReference>
<dbReference type="InterPro" id="IPR009081">
    <property type="entry name" value="PP-bd_ACP"/>
</dbReference>
<proteinExistence type="predicted"/>
<dbReference type="PROSITE" id="PS50075">
    <property type="entry name" value="CARRIER"/>
    <property type="match status" value="1"/>
</dbReference>
<keyword evidence="4" id="KW-1185">Reference proteome</keyword>
<gene>
    <name evidence="3" type="ORF">GCM10009827_069090</name>
</gene>
<dbReference type="InterPro" id="IPR000873">
    <property type="entry name" value="AMP-dep_synth/lig_dom"/>
</dbReference>
<feature type="domain" description="Carrier" evidence="2">
    <location>
        <begin position="914"/>
        <end position="998"/>
    </location>
</feature>
<evidence type="ECO:0000313" key="4">
    <source>
        <dbReference type="Proteomes" id="UP001501470"/>
    </source>
</evidence>
<comment type="caution">
    <text evidence="3">The sequence shown here is derived from an EMBL/GenBank/DDBJ whole genome shotgun (WGS) entry which is preliminary data.</text>
</comment>
<dbReference type="InterPro" id="IPR045851">
    <property type="entry name" value="AMP-bd_C_sf"/>
</dbReference>
<sequence length="1024" mass="107879">MPSTDQSPTFRRAVSPVEWWIAAHPRGTVPVLQVAVEGTGALDPCRLAAAAAAASEACPGTRLARKGREWVDTGRPPAVRTAKAGGVPVHRLPELQEPLLHRGGPTCEVLHVEGPTPAVVFRASHAVMDAGGVLLWAGDVFRALRGEPLVGATDTVTEVDLLPPLTQKPTPPGLQYPALLGGRAPGKERRTLWLRRSVDGYHPGLIARLATTIAPLCGDGDAQFAVPVNLRRYAPQTRSTASLSHSLPFTVPAGQDWEATHERLLTMLAEERDAQARLDPAVLKIPQPVLRLINGALESKATKQNRYPSHASLAHLGRVDVEEFSTASFAATALYSLSSSPAGGPVELDVVECAGHTEIMLSWHDGPGIEEKATALLDRIEEALSPAALRATTAAVPSTPGTVLPAFAAPSALGTVLPAFAAQCAATPDALAVSGPDGDLTYAELDRRSRVVATALRDLGIGREDVVGVLADRTADAVAAIWGVVRSGAAYLPLDVQHPDARLNDILTDAGAPVCLVQRPHDARAVVPDGCRTVLLDELSGEPPAGWTEPATEPGDLAYVIYTSGSTGRPKGVEIEHGSLANYAAWATRSLGVDASTRMPLLTSFAFDVSCTSLFLPLLAGGSVLLPHGELNHATLRTLLTDGAPTVLTMTPSLLELIGELDVRPATVRVVAAAGEVLRRSVALRALDMFGPECRVMNLYGPTEATIECLAHTFDPGTDTAAGVPIGVPPDNCTAHVLDAQHRFVAPGEAGELYVGGAQLARGYRGRPDLTRTRFVRLADGTRVYRTGDIVRVTDTGVVEFLTRADDQVKVLGNRIEPAEIAQTLEDHPSVSRAAVLARSRPGGDHKLLCAYVVGTAPDPVELQAFVAERLPRYMVPATVTVVAELPRTVNGKIDVRALPDPFAGADEPPADHSDRDDVTRAVAAIWAATLGADPDRLADDTDFHQFGGDSLLMLSMVAAVCRDVVGADAEPLFMARLGEIVREPTIARVAAIARAALSPTSTGVTQEPATRLGAELPAEAVSA</sequence>
<dbReference type="NCBIfam" id="TIGR01733">
    <property type="entry name" value="AA-adenyl-dom"/>
    <property type="match status" value="1"/>
</dbReference>
<dbReference type="PANTHER" id="PTHR45527">
    <property type="entry name" value="NONRIBOSOMAL PEPTIDE SYNTHETASE"/>
    <property type="match status" value="1"/>
</dbReference>
<accession>A0ABP4M8V7</accession>
<dbReference type="Gene3D" id="3.40.50.980">
    <property type="match status" value="2"/>
</dbReference>
<dbReference type="InterPro" id="IPR036736">
    <property type="entry name" value="ACP-like_sf"/>
</dbReference>
<dbReference type="EMBL" id="BAAAQD010000015">
    <property type="protein sequence ID" value="GAA1539946.1"/>
    <property type="molecule type" value="Genomic_DNA"/>
</dbReference>
<dbReference type="Gene3D" id="2.30.38.10">
    <property type="entry name" value="Luciferase, Domain 3"/>
    <property type="match status" value="1"/>
</dbReference>
<dbReference type="Pfam" id="PF13193">
    <property type="entry name" value="AMP-binding_C"/>
    <property type="match status" value="1"/>
</dbReference>
<dbReference type="Pfam" id="PF00501">
    <property type="entry name" value="AMP-binding"/>
    <property type="match status" value="1"/>
</dbReference>
<name>A0ABP4M8V7_9ACTN</name>
<dbReference type="SUPFAM" id="SSF47336">
    <property type="entry name" value="ACP-like"/>
    <property type="match status" value="1"/>
</dbReference>
<dbReference type="InterPro" id="IPR010071">
    <property type="entry name" value="AA_adenyl_dom"/>
</dbReference>
<reference evidence="4" key="1">
    <citation type="journal article" date="2019" name="Int. J. Syst. Evol. Microbiol.">
        <title>The Global Catalogue of Microorganisms (GCM) 10K type strain sequencing project: providing services to taxonomists for standard genome sequencing and annotation.</title>
        <authorList>
            <consortium name="The Broad Institute Genomics Platform"/>
            <consortium name="The Broad Institute Genome Sequencing Center for Infectious Disease"/>
            <person name="Wu L."/>
            <person name="Ma J."/>
        </authorList>
    </citation>
    <scope>NUCLEOTIDE SEQUENCE [LARGE SCALE GENOMIC DNA]</scope>
    <source>
        <strain evidence="4">JCM 15933</strain>
    </source>
</reference>
<evidence type="ECO:0000256" key="1">
    <source>
        <dbReference type="SAM" id="MobiDB-lite"/>
    </source>
</evidence>
<dbReference type="InterPro" id="IPR020845">
    <property type="entry name" value="AMP-binding_CS"/>
</dbReference>
<feature type="region of interest" description="Disordered" evidence="1">
    <location>
        <begin position="1000"/>
        <end position="1024"/>
    </location>
</feature>
<dbReference type="PROSITE" id="PS00455">
    <property type="entry name" value="AMP_BINDING"/>
    <property type="match status" value="1"/>
</dbReference>
<feature type="compositionally biased region" description="Polar residues" evidence="1">
    <location>
        <begin position="1000"/>
        <end position="1009"/>
    </location>
</feature>
<dbReference type="Gene3D" id="3.30.300.30">
    <property type="match status" value="1"/>
</dbReference>
<dbReference type="PANTHER" id="PTHR45527:SF1">
    <property type="entry name" value="FATTY ACID SYNTHASE"/>
    <property type="match status" value="1"/>
</dbReference>
<evidence type="ECO:0000313" key="3">
    <source>
        <dbReference type="EMBL" id="GAA1539946.1"/>
    </source>
</evidence>
<organism evidence="3 4">
    <name type="scientific">Dactylosporangium maewongense</name>
    <dbReference type="NCBI Taxonomy" id="634393"/>
    <lineage>
        <taxon>Bacteria</taxon>
        <taxon>Bacillati</taxon>
        <taxon>Actinomycetota</taxon>
        <taxon>Actinomycetes</taxon>
        <taxon>Micromonosporales</taxon>
        <taxon>Micromonosporaceae</taxon>
        <taxon>Dactylosporangium</taxon>
    </lineage>
</organism>